<proteinExistence type="predicted"/>
<protein>
    <submittedName>
        <fullName evidence="2">Uncharacterized protein</fullName>
    </submittedName>
</protein>
<evidence type="ECO:0000256" key="1">
    <source>
        <dbReference type="SAM" id="MobiDB-lite"/>
    </source>
</evidence>
<name>A0AAV2JBP4_KNICA</name>
<reference evidence="2 3" key="1">
    <citation type="submission" date="2024-04" db="EMBL/GenBank/DDBJ databases">
        <authorList>
            <person name="Waldvogel A.-M."/>
            <person name="Schoenle A."/>
        </authorList>
    </citation>
    <scope>NUCLEOTIDE SEQUENCE [LARGE SCALE GENOMIC DNA]</scope>
</reference>
<keyword evidence="3" id="KW-1185">Reference proteome</keyword>
<dbReference type="AlphaFoldDB" id="A0AAV2JBP4"/>
<accession>A0AAV2JBP4</accession>
<sequence length="117" mass="13420">MSEEKVRPFGLVLMRERETQRGMSGVEVWVGELELSLQRRELTTNMSDCGRRGPDRRSPPSAMWPCSGRERDFSILLPLLTELKETHCRCGGNGEEHRSAARWESTEVHIECMSTIE</sequence>
<evidence type="ECO:0000313" key="2">
    <source>
        <dbReference type="EMBL" id="CAL1573906.1"/>
    </source>
</evidence>
<evidence type="ECO:0000313" key="3">
    <source>
        <dbReference type="Proteomes" id="UP001497482"/>
    </source>
</evidence>
<dbReference type="Proteomes" id="UP001497482">
    <property type="component" value="Chromosome 11"/>
</dbReference>
<feature type="region of interest" description="Disordered" evidence="1">
    <location>
        <begin position="45"/>
        <end position="64"/>
    </location>
</feature>
<gene>
    <name evidence="2" type="ORF">KC01_LOCUS5709</name>
</gene>
<organism evidence="2 3">
    <name type="scientific">Knipowitschia caucasica</name>
    <name type="common">Caucasian dwarf goby</name>
    <name type="synonym">Pomatoschistus caucasicus</name>
    <dbReference type="NCBI Taxonomy" id="637954"/>
    <lineage>
        <taxon>Eukaryota</taxon>
        <taxon>Metazoa</taxon>
        <taxon>Chordata</taxon>
        <taxon>Craniata</taxon>
        <taxon>Vertebrata</taxon>
        <taxon>Euteleostomi</taxon>
        <taxon>Actinopterygii</taxon>
        <taxon>Neopterygii</taxon>
        <taxon>Teleostei</taxon>
        <taxon>Neoteleostei</taxon>
        <taxon>Acanthomorphata</taxon>
        <taxon>Gobiaria</taxon>
        <taxon>Gobiiformes</taxon>
        <taxon>Gobioidei</taxon>
        <taxon>Gobiidae</taxon>
        <taxon>Gobiinae</taxon>
        <taxon>Knipowitschia</taxon>
    </lineage>
</organism>
<feature type="compositionally biased region" description="Basic and acidic residues" evidence="1">
    <location>
        <begin position="49"/>
        <end position="58"/>
    </location>
</feature>
<dbReference type="EMBL" id="OZ035833">
    <property type="protein sequence ID" value="CAL1573906.1"/>
    <property type="molecule type" value="Genomic_DNA"/>
</dbReference>